<dbReference type="AlphaFoldDB" id="A0A834L5Z2"/>
<dbReference type="SUPFAM" id="SSF53335">
    <property type="entry name" value="S-adenosyl-L-methionine-dependent methyltransferases"/>
    <property type="match status" value="1"/>
</dbReference>
<dbReference type="PANTHER" id="PTHR33597">
    <property type="entry name" value="OS02G0760400 PROTEIN"/>
    <property type="match status" value="1"/>
</dbReference>
<dbReference type="EMBL" id="WJXA01000028">
    <property type="protein sequence ID" value="KAF7116974.1"/>
    <property type="molecule type" value="Genomic_DNA"/>
</dbReference>
<sequence>MEVQRIKQLMLLWCRMKSTRVALTGGNHTASSKVFPSGFSPDLSFQIQDLIFGDLEFGCDWFDTMELACGYRPKNEIKVKRMKGETMGLNLDSSHNTLLVIKLPSSQALRVVSRSLFLAMLIIALPCIGSFLRGIPSSLNDPEAIGSHSIGSDFLPLLFHDLSAEGLVKKGDRVLILSSGGGNFMDYSEFLNENGIDLAIESDLAMKGSIPDETFDFVLSFSANDNKVVDRVLKIGGLLVMQVSNDPSNPFQQHSNYKIVYLRRFDSIVVAMRKAGLADEFVKFPRRIRQCGDMVEAKKLALKSLEDVLLEPPPRRALVRQIKFLPDLLGDSLQSYRQRIFITDDNGGVVQWFYKNYPTRNQYFEVYNLEVGIFDEEKGDKLLSLSRSTSTNKVIGVSDWLSKNVREEDFVVMKAEAQVVEEMVREKTICLVDELFLECKYQWQGDWEENEGKRAYWECLALYGRLRDEGVAVHQWWG</sequence>
<dbReference type="Pfam" id="PF25276">
    <property type="entry name" value="DUF7870"/>
    <property type="match status" value="1"/>
</dbReference>
<reference evidence="2" key="1">
    <citation type="submission" date="2019-11" db="EMBL/GenBank/DDBJ databases">
        <authorList>
            <person name="Liu Y."/>
            <person name="Hou J."/>
            <person name="Li T.-Q."/>
            <person name="Guan C.-H."/>
            <person name="Wu X."/>
            <person name="Wu H.-Z."/>
            <person name="Ling F."/>
            <person name="Zhang R."/>
            <person name="Shi X.-G."/>
            <person name="Ren J.-P."/>
            <person name="Chen E.-F."/>
            <person name="Sun J.-M."/>
        </authorList>
    </citation>
    <scope>NUCLEOTIDE SEQUENCE</scope>
    <source>
        <strain evidence="2">Adult_tree_wgs_1</strain>
        <tissue evidence="2">Leaves</tissue>
    </source>
</reference>
<keyword evidence="3" id="KW-1185">Reference proteome</keyword>
<dbReference type="OrthoDB" id="1919622at2759"/>
<proteinExistence type="predicted"/>
<dbReference type="InterPro" id="IPR057192">
    <property type="entry name" value="DUF7870"/>
</dbReference>
<dbReference type="InterPro" id="IPR029063">
    <property type="entry name" value="SAM-dependent_MTases_sf"/>
</dbReference>
<protein>
    <recommendedName>
        <fullName evidence="1">DUF7870 domain-containing protein</fullName>
    </recommendedName>
</protein>
<dbReference type="Proteomes" id="UP000626092">
    <property type="component" value="Unassembled WGS sequence"/>
</dbReference>
<gene>
    <name evidence="2" type="ORF">RHSIM_RhsimUnG0008500</name>
</gene>
<dbReference type="PANTHER" id="PTHR33597:SF11">
    <property type="entry name" value="OS07G0620600 PROTEIN"/>
    <property type="match status" value="1"/>
</dbReference>
<evidence type="ECO:0000259" key="1">
    <source>
        <dbReference type="Pfam" id="PF25276"/>
    </source>
</evidence>
<name>A0A834L5Z2_RHOSS</name>
<feature type="domain" description="DUF7870" evidence="1">
    <location>
        <begin position="302"/>
        <end position="477"/>
    </location>
</feature>
<accession>A0A834L5Z2</accession>
<comment type="caution">
    <text evidence="2">The sequence shown here is derived from an EMBL/GenBank/DDBJ whole genome shotgun (WGS) entry which is preliminary data.</text>
</comment>
<organism evidence="2 3">
    <name type="scientific">Rhododendron simsii</name>
    <name type="common">Sims's rhododendron</name>
    <dbReference type="NCBI Taxonomy" id="118357"/>
    <lineage>
        <taxon>Eukaryota</taxon>
        <taxon>Viridiplantae</taxon>
        <taxon>Streptophyta</taxon>
        <taxon>Embryophyta</taxon>
        <taxon>Tracheophyta</taxon>
        <taxon>Spermatophyta</taxon>
        <taxon>Magnoliopsida</taxon>
        <taxon>eudicotyledons</taxon>
        <taxon>Gunneridae</taxon>
        <taxon>Pentapetalae</taxon>
        <taxon>asterids</taxon>
        <taxon>Ericales</taxon>
        <taxon>Ericaceae</taxon>
        <taxon>Ericoideae</taxon>
        <taxon>Rhodoreae</taxon>
        <taxon>Rhododendron</taxon>
    </lineage>
</organism>
<evidence type="ECO:0000313" key="3">
    <source>
        <dbReference type="Proteomes" id="UP000626092"/>
    </source>
</evidence>
<evidence type="ECO:0000313" key="2">
    <source>
        <dbReference type="EMBL" id="KAF7116974.1"/>
    </source>
</evidence>